<evidence type="ECO:0000313" key="3">
    <source>
        <dbReference type="Proteomes" id="UP001212152"/>
    </source>
</evidence>
<organism evidence="2 3">
    <name type="scientific">Geranomyces variabilis</name>
    <dbReference type="NCBI Taxonomy" id="109894"/>
    <lineage>
        <taxon>Eukaryota</taxon>
        <taxon>Fungi</taxon>
        <taxon>Fungi incertae sedis</taxon>
        <taxon>Chytridiomycota</taxon>
        <taxon>Chytridiomycota incertae sedis</taxon>
        <taxon>Chytridiomycetes</taxon>
        <taxon>Spizellomycetales</taxon>
        <taxon>Powellomycetaceae</taxon>
        <taxon>Geranomyces</taxon>
    </lineage>
</organism>
<dbReference type="AlphaFoldDB" id="A0AAD5XP32"/>
<feature type="compositionally biased region" description="Polar residues" evidence="1">
    <location>
        <begin position="44"/>
        <end position="54"/>
    </location>
</feature>
<dbReference type="EMBL" id="JADGJQ010000094">
    <property type="protein sequence ID" value="KAJ3170513.1"/>
    <property type="molecule type" value="Genomic_DNA"/>
</dbReference>
<comment type="caution">
    <text evidence="2">The sequence shown here is derived from an EMBL/GenBank/DDBJ whole genome shotgun (WGS) entry which is preliminary data.</text>
</comment>
<sequence length="389" mass="42623">MSGSSSKRGQSCDDDAGSGSSESKQPQLILASPGKKPKLEGSAASESPGTSSATGGAAQKHVYNWAKRELEDLRIMARNRLPAARLEGVNTREAYIEMLTLWDQEHGNPEGELCLEPEIILVDTAKSEDATLNPVRYYRQGALHFVSRSIKLKDKKEFEARIQRIAVHLSWAENKLAKALLLKLATMSSPWLEAYSQVVAGGVLVQGNQFKDVEGPNCEFKDSVQDGGTTTDSDKAAGKQSKGMKKAKALIADFVGPYSCAVLNAAEPTTSHLLLGVADDRTINGLSLLPKDDLPEEVVQRYDSEVKRGNTLQAENQTLKERLAKLEAPAVIESLYVIHLVIVRNKNSLFSHHDLFYVRSESSTIRMKREEVLSNAALYHPRPPVPTGM</sequence>
<keyword evidence="3" id="KW-1185">Reference proteome</keyword>
<evidence type="ECO:0000256" key="1">
    <source>
        <dbReference type="SAM" id="MobiDB-lite"/>
    </source>
</evidence>
<feature type="region of interest" description="Disordered" evidence="1">
    <location>
        <begin position="1"/>
        <end position="58"/>
    </location>
</feature>
<evidence type="ECO:0000313" key="2">
    <source>
        <dbReference type="EMBL" id="KAJ3170513.1"/>
    </source>
</evidence>
<protein>
    <submittedName>
        <fullName evidence="2">Uncharacterized protein</fullName>
    </submittedName>
</protein>
<dbReference type="Proteomes" id="UP001212152">
    <property type="component" value="Unassembled WGS sequence"/>
</dbReference>
<accession>A0AAD5XP32</accession>
<reference evidence="2" key="1">
    <citation type="submission" date="2020-05" db="EMBL/GenBank/DDBJ databases">
        <title>Phylogenomic resolution of chytrid fungi.</title>
        <authorList>
            <person name="Stajich J.E."/>
            <person name="Amses K."/>
            <person name="Simmons R."/>
            <person name="Seto K."/>
            <person name="Myers J."/>
            <person name="Bonds A."/>
            <person name="Quandt C.A."/>
            <person name="Barry K."/>
            <person name="Liu P."/>
            <person name="Grigoriev I."/>
            <person name="Longcore J.E."/>
            <person name="James T.Y."/>
        </authorList>
    </citation>
    <scope>NUCLEOTIDE SEQUENCE</scope>
    <source>
        <strain evidence="2">JEL0379</strain>
    </source>
</reference>
<proteinExistence type="predicted"/>
<name>A0AAD5XP32_9FUNG</name>
<gene>
    <name evidence="2" type="ORF">HDU87_008748</name>
</gene>